<protein>
    <submittedName>
        <fullName evidence="1">Uncharacterized protein</fullName>
    </submittedName>
</protein>
<gene>
    <name evidence="1" type="ORF">PRIO_0219</name>
</gene>
<dbReference type="PATRIC" id="fig|1073571.4.peg.203"/>
<dbReference type="EMBL" id="LN831776">
    <property type="protein sequence ID" value="CQR51471.1"/>
    <property type="molecule type" value="Genomic_DNA"/>
</dbReference>
<evidence type="ECO:0000313" key="1">
    <source>
        <dbReference type="EMBL" id="CQR51471.1"/>
    </source>
</evidence>
<dbReference type="AlphaFoldDB" id="A0A0E3WFZ7"/>
<dbReference type="Proteomes" id="UP000033163">
    <property type="component" value="Chromosome I"/>
</dbReference>
<dbReference type="RefSeq" id="WP_141639038.1">
    <property type="nucleotide sequence ID" value="NZ_AGBD01000057.1"/>
</dbReference>
<sequence>MMDYHDLIGERVKVVDKDGDVYIGPLITYEVGLDSDEDFDSIGIKTGEGYYESVPIPDIVSCEVLED</sequence>
<accession>A0A0E3WFZ7</accession>
<reference evidence="2" key="1">
    <citation type="submission" date="2015-03" db="EMBL/GenBank/DDBJ databases">
        <authorList>
            <person name="Wibberg D."/>
        </authorList>
    </citation>
    <scope>NUCLEOTIDE SEQUENCE [LARGE SCALE GENOMIC DNA]</scope>
</reference>
<dbReference type="HOGENOM" id="CLU_2808423_0_0_9"/>
<organism evidence="1 2">
    <name type="scientific">Paenibacillus riograndensis SBR5</name>
    <dbReference type="NCBI Taxonomy" id="1073571"/>
    <lineage>
        <taxon>Bacteria</taxon>
        <taxon>Bacillati</taxon>
        <taxon>Bacillota</taxon>
        <taxon>Bacilli</taxon>
        <taxon>Bacillales</taxon>
        <taxon>Paenibacillaceae</taxon>
        <taxon>Paenibacillus</taxon>
        <taxon>Paenibacillus sonchi group</taxon>
    </lineage>
</organism>
<evidence type="ECO:0000313" key="2">
    <source>
        <dbReference type="Proteomes" id="UP000033163"/>
    </source>
</evidence>
<name>A0A0E3WFZ7_9BACL</name>
<dbReference type="KEGG" id="pri:PRIO_0219"/>
<proteinExistence type="predicted"/>